<dbReference type="InterPro" id="IPR004358">
    <property type="entry name" value="Sig_transdc_His_kin-like_C"/>
</dbReference>
<dbReference type="PROSITE" id="PS50109">
    <property type="entry name" value="HIS_KIN"/>
    <property type="match status" value="1"/>
</dbReference>
<dbReference type="InterPro" id="IPR035965">
    <property type="entry name" value="PAS-like_dom_sf"/>
</dbReference>
<dbReference type="Gene3D" id="1.10.287.130">
    <property type="match status" value="1"/>
</dbReference>
<comment type="catalytic activity">
    <reaction evidence="1">
        <text>ATP + protein L-histidine = ADP + protein N-phospho-L-histidine.</text>
        <dbReference type="EC" id="2.7.13.3"/>
    </reaction>
</comment>
<evidence type="ECO:0000259" key="11">
    <source>
        <dbReference type="PROSITE" id="PS50112"/>
    </source>
</evidence>
<reference evidence="14" key="2">
    <citation type="submission" date="2019-01" db="EMBL/GenBank/DDBJ databases">
        <title>Genome sequence of Desulfonema ishimotonii strain Tokyo 01.</title>
        <authorList>
            <person name="Fukui M."/>
        </authorList>
    </citation>
    <scope>NUCLEOTIDE SEQUENCE [LARGE SCALE GENOMIC DNA]</scope>
    <source>
        <strain evidence="14">Tokyo 01</strain>
    </source>
</reference>
<evidence type="ECO:0000313" key="13">
    <source>
        <dbReference type="EMBL" id="GBC62315.1"/>
    </source>
</evidence>
<comment type="caution">
    <text evidence="13">The sequence shown here is derived from an EMBL/GenBank/DDBJ whole genome shotgun (WGS) entry which is preliminary data.</text>
</comment>
<dbReference type="Pfam" id="PF00512">
    <property type="entry name" value="HisKA"/>
    <property type="match status" value="1"/>
</dbReference>
<dbReference type="PANTHER" id="PTHR43065">
    <property type="entry name" value="SENSOR HISTIDINE KINASE"/>
    <property type="match status" value="1"/>
</dbReference>
<evidence type="ECO:0000256" key="9">
    <source>
        <dbReference type="SAM" id="Phobius"/>
    </source>
</evidence>
<accession>A0A401FZC6</accession>
<feature type="domain" description="PAC" evidence="12">
    <location>
        <begin position="97"/>
        <end position="149"/>
    </location>
</feature>
<keyword evidence="9" id="KW-1133">Transmembrane helix</keyword>
<name>A0A401FZC6_9BACT</name>
<evidence type="ECO:0000256" key="3">
    <source>
        <dbReference type="ARBA" id="ARBA00022553"/>
    </source>
</evidence>
<dbReference type="GO" id="GO:0000155">
    <property type="term" value="F:phosphorelay sensor kinase activity"/>
    <property type="evidence" value="ECO:0007669"/>
    <property type="project" value="InterPro"/>
</dbReference>
<feature type="domain" description="Histidine kinase" evidence="10">
    <location>
        <begin position="282"/>
        <end position="506"/>
    </location>
</feature>
<dbReference type="InterPro" id="IPR003594">
    <property type="entry name" value="HATPase_dom"/>
</dbReference>
<organism evidence="13 14">
    <name type="scientific">Desulfonema ishimotonii</name>
    <dbReference type="NCBI Taxonomy" id="45657"/>
    <lineage>
        <taxon>Bacteria</taxon>
        <taxon>Pseudomonadati</taxon>
        <taxon>Thermodesulfobacteriota</taxon>
        <taxon>Desulfobacteria</taxon>
        <taxon>Desulfobacterales</taxon>
        <taxon>Desulfococcaceae</taxon>
        <taxon>Desulfonema</taxon>
    </lineage>
</organism>
<evidence type="ECO:0000259" key="12">
    <source>
        <dbReference type="PROSITE" id="PS50113"/>
    </source>
</evidence>
<evidence type="ECO:0000313" key="14">
    <source>
        <dbReference type="Proteomes" id="UP000288096"/>
    </source>
</evidence>
<dbReference type="SMART" id="SM00388">
    <property type="entry name" value="HisKA"/>
    <property type="match status" value="1"/>
</dbReference>
<dbReference type="InterPro" id="IPR036890">
    <property type="entry name" value="HATPase_C_sf"/>
</dbReference>
<proteinExistence type="predicted"/>
<dbReference type="Gene3D" id="3.30.450.20">
    <property type="entry name" value="PAS domain"/>
    <property type="match status" value="2"/>
</dbReference>
<keyword evidence="4" id="KW-0808">Transferase</keyword>
<dbReference type="InterPro" id="IPR013767">
    <property type="entry name" value="PAS_fold"/>
</dbReference>
<sequence>MMEMTAIAVGIVVIAGVIGVLIWKLLRQRYEYQTLFESVPCAITVQDRDFRLLRYNREFAENFSPSEGAYCYYAYKGRTRKCEVCPVERTFKDGKFHSSEETRVNRDGSRKYWIVKTAPVKNAKGEIVAAMEMCLDVTHRKLLEEELEKSERKYYAIFNNIPNPVFVLSPETHKILDCNQSVESVYGYSPEEMISHSFLNLFPENERKHYAFMINRSAVINQVRHFGKRDQAIYVNVRVSPSEFLGRHVLLVTISDITKRLEAEQQLSQASKLATLGEMATGVAHELNQPLTVIKMASSFLMKKVRQGEAIAPALLSNMTEKINNNVDRANRIISHMRDFARKSDMSLERVQVNEVLENACDIFSQQLRLREIDVVRDMAERLPVIMADGGRLEQVFINLLVNARDAIEEKWATMRGEAAEKKIFLTTGLRDKKVFVEVSDTGTGISETIRDKIFEPFFTSKEVGKGTGLGLSISYGIVKEFQGEIRVTSNRYNGACFHMEFPIYELTQGAENGR</sequence>
<dbReference type="InterPro" id="IPR000700">
    <property type="entry name" value="PAS-assoc_C"/>
</dbReference>
<keyword evidence="14" id="KW-1185">Reference proteome</keyword>
<keyword evidence="8" id="KW-0902">Two-component regulatory system</keyword>
<dbReference type="InterPro" id="IPR005467">
    <property type="entry name" value="His_kinase_dom"/>
</dbReference>
<dbReference type="CDD" id="cd00130">
    <property type="entry name" value="PAS"/>
    <property type="match status" value="1"/>
</dbReference>
<dbReference type="EC" id="2.7.13.3" evidence="2"/>
<dbReference type="SUPFAM" id="SSF47384">
    <property type="entry name" value="Homodimeric domain of signal transducing histidine kinase"/>
    <property type="match status" value="1"/>
</dbReference>
<dbReference type="GO" id="GO:0006355">
    <property type="term" value="P:regulation of DNA-templated transcription"/>
    <property type="evidence" value="ECO:0007669"/>
    <property type="project" value="InterPro"/>
</dbReference>
<dbReference type="InterPro" id="IPR003661">
    <property type="entry name" value="HisK_dim/P_dom"/>
</dbReference>
<dbReference type="SUPFAM" id="SSF55874">
    <property type="entry name" value="ATPase domain of HSP90 chaperone/DNA topoisomerase II/histidine kinase"/>
    <property type="match status" value="1"/>
</dbReference>
<dbReference type="PANTHER" id="PTHR43065:SF46">
    <property type="entry name" value="C4-DICARBOXYLATE TRANSPORT SENSOR PROTEIN DCTB"/>
    <property type="match status" value="1"/>
</dbReference>
<keyword evidence="6 13" id="KW-0418">Kinase</keyword>
<keyword evidence="5" id="KW-0547">Nucleotide-binding</keyword>
<evidence type="ECO:0000256" key="8">
    <source>
        <dbReference type="ARBA" id="ARBA00023012"/>
    </source>
</evidence>
<dbReference type="PROSITE" id="PS50113">
    <property type="entry name" value="PAC"/>
    <property type="match status" value="1"/>
</dbReference>
<dbReference type="RefSeq" id="WP_124329495.1">
    <property type="nucleotide sequence ID" value="NZ_BEXT01000001.1"/>
</dbReference>
<dbReference type="Pfam" id="PF08448">
    <property type="entry name" value="PAS_4"/>
    <property type="match status" value="1"/>
</dbReference>
<dbReference type="SMART" id="SM00387">
    <property type="entry name" value="HATPase_c"/>
    <property type="match status" value="1"/>
</dbReference>
<feature type="domain" description="PAS" evidence="11">
    <location>
        <begin position="150"/>
        <end position="207"/>
    </location>
</feature>
<dbReference type="EMBL" id="BEXT01000001">
    <property type="protein sequence ID" value="GBC62315.1"/>
    <property type="molecule type" value="Genomic_DNA"/>
</dbReference>
<dbReference type="Pfam" id="PF02518">
    <property type="entry name" value="HATPase_c"/>
    <property type="match status" value="1"/>
</dbReference>
<dbReference type="Pfam" id="PF00989">
    <property type="entry name" value="PAS"/>
    <property type="match status" value="1"/>
</dbReference>
<evidence type="ECO:0000256" key="7">
    <source>
        <dbReference type="ARBA" id="ARBA00022840"/>
    </source>
</evidence>
<dbReference type="InterPro" id="IPR036097">
    <property type="entry name" value="HisK_dim/P_sf"/>
</dbReference>
<dbReference type="OrthoDB" id="9805967at2"/>
<keyword evidence="9" id="KW-0472">Membrane</keyword>
<dbReference type="Proteomes" id="UP000288096">
    <property type="component" value="Unassembled WGS sequence"/>
</dbReference>
<evidence type="ECO:0000256" key="5">
    <source>
        <dbReference type="ARBA" id="ARBA00022741"/>
    </source>
</evidence>
<keyword evidence="9" id="KW-0812">Transmembrane</keyword>
<keyword evidence="7" id="KW-0067">ATP-binding</keyword>
<dbReference type="InterPro" id="IPR013656">
    <property type="entry name" value="PAS_4"/>
</dbReference>
<dbReference type="SUPFAM" id="SSF55785">
    <property type="entry name" value="PYP-like sensor domain (PAS domain)"/>
    <property type="match status" value="2"/>
</dbReference>
<evidence type="ECO:0000256" key="2">
    <source>
        <dbReference type="ARBA" id="ARBA00012438"/>
    </source>
</evidence>
<dbReference type="InterPro" id="IPR000014">
    <property type="entry name" value="PAS"/>
</dbReference>
<keyword evidence="3" id="KW-0597">Phosphoprotein</keyword>
<protein>
    <recommendedName>
        <fullName evidence="2">histidine kinase</fullName>
        <ecNumber evidence="2">2.7.13.3</ecNumber>
    </recommendedName>
</protein>
<gene>
    <name evidence="13" type="ORF">DENIS_3284</name>
</gene>
<evidence type="ECO:0000256" key="1">
    <source>
        <dbReference type="ARBA" id="ARBA00000085"/>
    </source>
</evidence>
<evidence type="ECO:0000256" key="6">
    <source>
        <dbReference type="ARBA" id="ARBA00022777"/>
    </source>
</evidence>
<dbReference type="AlphaFoldDB" id="A0A401FZC6"/>
<dbReference type="GO" id="GO:0005524">
    <property type="term" value="F:ATP binding"/>
    <property type="evidence" value="ECO:0007669"/>
    <property type="project" value="UniProtKB-KW"/>
</dbReference>
<feature type="transmembrane region" description="Helical" evidence="9">
    <location>
        <begin position="6"/>
        <end position="26"/>
    </location>
</feature>
<dbReference type="PROSITE" id="PS50112">
    <property type="entry name" value="PAS"/>
    <property type="match status" value="1"/>
</dbReference>
<evidence type="ECO:0000256" key="4">
    <source>
        <dbReference type="ARBA" id="ARBA00022679"/>
    </source>
</evidence>
<reference evidence="14" key="1">
    <citation type="submission" date="2017-11" db="EMBL/GenBank/DDBJ databases">
        <authorList>
            <person name="Watanabe M."/>
            <person name="Kojima H."/>
        </authorList>
    </citation>
    <scope>NUCLEOTIDE SEQUENCE [LARGE SCALE GENOMIC DNA]</scope>
    <source>
        <strain evidence="14">Tokyo 01</strain>
    </source>
</reference>
<dbReference type="SMART" id="SM00091">
    <property type="entry name" value="PAS"/>
    <property type="match status" value="1"/>
</dbReference>
<dbReference type="PRINTS" id="PR00344">
    <property type="entry name" value="BCTRLSENSOR"/>
</dbReference>
<dbReference type="NCBIfam" id="TIGR00229">
    <property type="entry name" value="sensory_box"/>
    <property type="match status" value="1"/>
</dbReference>
<evidence type="ECO:0000259" key="10">
    <source>
        <dbReference type="PROSITE" id="PS50109"/>
    </source>
</evidence>
<dbReference type="CDD" id="cd00082">
    <property type="entry name" value="HisKA"/>
    <property type="match status" value="1"/>
</dbReference>
<dbReference type="Gene3D" id="3.30.565.10">
    <property type="entry name" value="Histidine kinase-like ATPase, C-terminal domain"/>
    <property type="match status" value="1"/>
</dbReference>